<evidence type="ECO:0000256" key="5">
    <source>
        <dbReference type="ARBA" id="ARBA00023125"/>
    </source>
</evidence>
<keyword evidence="11" id="KW-1185">Reference proteome</keyword>
<keyword evidence="7" id="KW-0539">Nucleus</keyword>
<dbReference type="InterPro" id="IPR007219">
    <property type="entry name" value="XnlR_reg_dom"/>
</dbReference>
<dbReference type="InterPro" id="IPR036864">
    <property type="entry name" value="Zn2-C6_fun-type_DNA-bd_sf"/>
</dbReference>
<keyword evidence="5" id="KW-0238">DNA-binding</keyword>
<dbReference type="SUPFAM" id="SSF57701">
    <property type="entry name" value="Zn2/Cys6 DNA-binding domain"/>
    <property type="match status" value="1"/>
</dbReference>
<protein>
    <recommendedName>
        <fullName evidence="9">Zn(2)-C6 fungal-type domain-containing protein</fullName>
    </recommendedName>
</protein>
<comment type="subcellular location">
    <subcellularLocation>
        <location evidence="1">Nucleus</location>
    </subcellularLocation>
</comment>
<evidence type="ECO:0000259" key="9">
    <source>
        <dbReference type="PROSITE" id="PS50048"/>
    </source>
</evidence>
<organism evidence="10 11">
    <name type="scientific">Sporothrix stenoceras</name>
    <dbReference type="NCBI Taxonomy" id="5173"/>
    <lineage>
        <taxon>Eukaryota</taxon>
        <taxon>Fungi</taxon>
        <taxon>Dikarya</taxon>
        <taxon>Ascomycota</taxon>
        <taxon>Pezizomycotina</taxon>
        <taxon>Sordariomycetes</taxon>
        <taxon>Sordariomycetidae</taxon>
        <taxon>Ophiostomatales</taxon>
        <taxon>Ophiostomataceae</taxon>
        <taxon>Sporothrix</taxon>
    </lineage>
</organism>
<evidence type="ECO:0000256" key="7">
    <source>
        <dbReference type="ARBA" id="ARBA00023242"/>
    </source>
</evidence>
<dbReference type="Pfam" id="PF04082">
    <property type="entry name" value="Fungal_trans"/>
    <property type="match status" value="1"/>
</dbReference>
<name>A0ABR3ZF25_9PEZI</name>
<accession>A0ABR3ZF25</accession>
<feature type="compositionally biased region" description="Acidic residues" evidence="8">
    <location>
        <begin position="162"/>
        <end position="181"/>
    </location>
</feature>
<comment type="caution">
    <text evidence="10">The sequence shown here is derived from an EMBL/GenBank/DDBJ whole genome shotgun (WGS) entry which is preliminary data.</text>
</comment>
<keyword evidence="2" id="KW-0479">Metal-binding</keyword>
<dbReference type="CDD" id="cd00067">
    <property type="entry name" value="GAL4"/>
    <property type="match status" value="1"/>
</dbReference>
<dbReference type="PROSITE" id="PS00463">
    <property type="entry name" value="ZN2_CY6_FUNGAL_1"/>
    <property type="match status" value="1"/>
</dbReference>
<dbReference type="InterPro" id="IPR052202">
    <property type="entry name" value="Yeast_MetPath_Reg"/>
</dbReference>
<feature type="domain" description="Zn(2)-C6 fungal-type" evidence="9">
    <location>
        <begin position="43"/>
        <end position="73"/>
    </location>
</feature>
<gene>
    <name evidence="10" type="ORF">Sste5346_003257</name>
</gene>
<evidence type="ECO:0000256" key="1">
    <source>
        <dbReference type="ARBA" id="ARBA00004123"/>
    </source>
</evidence>
<dbReference type="SMART" id="SM00066">
    <property type="entry name" value="GAL4"/>
    <property type="match status" value="1"/>
</dbReference>
<dbReference type="PANTHER" id="PTHR47782:SF12">
    <property type="entry name" value="ZN(II)2CYS6 TRANSCRIPTION FACTOR (EUROFUNG)"/>
    <property type="match status" value="1"/>
</dbReference>
<dbReference type="InterPro" id="IPR001138">
    <property type="entry name" value="Zn2Cys6_DnaBD"/>
</dbReference>
<dbReference type="PANTHER" id="PTHR47782">
    <property type="entry name" value="ZN(II)2CYS6 TRANSCRIPTION FACTOR (EUROFUNG)-RELATED"/>
    <property type="match status" value="1"/>
</dbReference>
<feature type="region of interest" description="Disordered" evidence="8">
    <location>
        <begin position="126"/>
        <end position="184"/>
    </location>
</feature>
<evidence type="ECO:0000256" key="4">
    <source>
        <dbReference type="ARBA" id="ARBA00023015"/>
    </source>
</evidence>
<evidence type="ECO:0000256" key="3">
    <source>
        <dbReference type="ARBA" id="ARBA00022833"/>
    </source>
</evidence>
<dbReference type="EMBL" id="JAWCUI010000014">
    <property type="protein sequence ID" value="KAL1898847.1"/>
    <property type="molecule type" value="Genomic_DNA"/>
</dbReference>
<evidence type="ECO:0000313" key="11">
    <source>
        <dbReference type="Proteomes" id="UP001583186"/>
    </source>
</evidence>
<dbReference type="SMART" id="SM00906">
    <property type="entry name" value="Fungal_trans"/>
    <property type="match status" value="1"/>
</dbReference>
<dbReference type="Gene3D" id="4.10.240.10">
    <property type="entry name" value="Zn(2)-C6 fungal-type DNA-binding domain"/>
    <property type="match status" value="1"/>
</dbReference>
<proteinExistence type="predicted"/>
<dbReference type="CDD" id="cd12148">
    <property type="entry name" value="fungal_TF_MHR"/>
    <property type="match status" value="1"/>
</dbReference>
<dbReference type="PROSITE" id="PS50048">
    <property type="entry name" value="ZN2_CY6_FUNGAL_2"/>
    <property type="match status" value="1"/>
</dbReference>
<keyword evidence="3" id="KW-0862">Zinc</keyword>
<evidence type="ECO:0000256" key="2">
    <source>
        <dbReference type="ARBA" id="ARBA00022723"/>
    </source>
</evidence>
<reference evidence="10 11" key="1">
    <citation type="journal article" date="2024" name="IMA Fungus">
        <title>IMA Genome - F19 : A genome assembly and annotation guide to empower mycologists, including annotated draft genome sequences of Ceratocystis pirilliformis, Diaporthe australafricana, Fusarium ophioides, Paecilomyces lecythidis, and Sporothrix stenoceras.</title>
        <authorList>
            <person name="Aylward J."/>
            <person name="Wilson A.M."/>
            <person name="Visagie C.M."/>
            <person name="Spraker J."/>
            <person name="Barnes I."/>
            <person name="Buitendag C."/>
            <person name="Ceriani C."/>
            <person name="Del Mar Angel L."/>
            <person name="du Plessis D."/>
            <person name="Fuchs T."/>
            <person name="Gasser K."/>
            <person name="Kramer D."/>
            <person name="Li W."/>
            <person name="Munsamy K."/>
            <person name="Piso A."/>
            <person name="Price J.L."/>
            <person name="Sonnekus B."/>
            <person name="Thomas C."/>
            <person name="van der Nest A."/>
            <person name="van Dijk A."/>
            <person name="van Heerden A."/>
            <person name="van Vuuren N."/>
            <person name="Yilmaz N."/>
            <person name="Duong T.A."/>
            <person name="van der Merwe N.A."/>
            <person name="Wingfield M.J."/>
            <person name="Wingfield B.D."/>
        </authorList>
    </citation>
    <scope>NUCLEOTIDE SEQUENCE [LARGE SCALE GENOMIC DNA]</scope>
    <source>
        <strain evidence="10 11">CMW 5346</strain>
    </source>
</reference>
<keyword evidence="6" id="KW-0804">Transcription</keyword>
<evidence type="ECO:0000256" key="8">
    <source>
        <dbReference type="SAM" id="MobiDB-lite"/>
    </source>
</evidence>
<keyword evidence="4" id="KW-0805">Transcription regulation</keyword>
<feature type="compositionally biased region" description="Low complexity" evidence="8">
    <location>
        <begin position="126"/>
        <end position="147"/>
    </location>
</feature>
<sequence length="818" mass="89735">MTSHPALKDAFQSWQITLATTGETPGSQSGNSSESRRARVALACQRCKARKQKCDGVRPSCAKCDAQGATCAYVLPSKYMPFGKARYVKALEKRVADLESYLTETGRRDVGADHWQYLPVETSTTTTKSAVTAAKTETKSTSSTATSTKDRPPSSNGVEVSSSEDADVDGDADPDIPDDDMPLTPDVDSMITILRDLSLAANGGYMGATSHITMGRLVGSMVKGKNSMRASSKISSVKAHLGRDAEGGEASDTFGVMNVDHFDPHAFSHIPPPIADRMLAGYLTHASTAFPILHSPALLDLHARRAGGLTSAYEVCVLHLVYAIGGRFLETTGVEAGRFLPEQHHTAALKLLDAILQLHDVRSVQTLMLLAIHCLRAPQGPGAWTYVGLAMRIAVDLGLHRRTAAMQQAGARRPRLMHELTKRLFWSCYNLDRQVSITLGRPFTISDRDIDVPLPLEVDEAATDAGLAAWARQPESTRRRTTTLSPFIHLTKLRIIESDIQQNIYRVDRNAEVTDAEIDAFLEQLDDWKKNIPQRTTSVNNSNDFSSPMSPPKEDERYMVYYYASVRLLLYPQVSRPDVPARYLQACAEACGGVCRTYKHLHQHMTVGYSLMGLQSVFMAGLTLIYCAWVDPSLISKSSTSNDIYACSIVLFVITERWPGARKYRDAFDIIKQSVVDAIADGTHTGPRQTVAQLRTELQSKMSTLHTLQGDEDQQDECSRILTDMAGDSVMIGDEYFNDMNMSGLGMGLGFGSMMLPDCLLDDEDSTIVDGGVGNGINGGDILDHPGQPIRDNLFGDDFDMASQALDENESGEWLMYY</sequence>
<evidence type="ECO:0000256" key="6">
    <source>
        <dbReference type="ARBA" id="ARBA00023163"/>
    </source>
</evidence>
<dbReference type="Pfam" id="PF00172">
    <property type="entry name" value="Zn_clus"/>
    <property type="match status" value="1"/>
</dbReference>
<dbReference type="Proteomes" id="UP001583186">
    <property type="component" value="Unassembled WGS sequence"/>
</dbReference>
<evidence type="ECO:0000313" key="10">
    <source>
        <dbReference type="EMBL" id="KAL1898847.1"/>
    </source>
</evidence>